<keyword evidence="3" id="KW-1185">Reference proteome</keyword>
<dbReference type="Proteomes" id="UP000529946">
    <property type="component" value="Unassembled WGS sequence"/>
</dbReference>
<feature type="transmembrane region" description="Helical" evidence="1">
    <location>
        <begin position="178"/>
        <end position="195"/>
    </location>
</feature>
<reference evidence="2 3" key="1">
    <citation type="submission" date="2020-08" db="EMBL/GenBank/DDBJ databases">
        <title>Genomic Encyclopedia of Type Strains, Phase IV (KMG-IV): sequencing the most valuable type-strain genomes for metagenomic binning, comparative biology and taxonomic classification.</title>
        <authorList>
            <person name="Goeker M."/>
        </authorList>
    </citation>
    <scope>NUCLEOTIDE SEQUENCE [LARGE SCALE GENOMIC DNA]</scope>
    <source>
        <strain evidence="2 3">DSM 23960</strain>
    </source>
</reference>
<keyword evidence="1" id="KW-0812">Transmembrane</keyword>
<feature type="transmembrane region" description="Helical" evidence="1">
    <location>
        <begin position="126"/>
        <end position="143"/>
    </location>
</feature>
<protein>
    <recommendedName>
        <fullName evidence="4">Oligosaccharide repeat unit polymerase</fullName>
    </recommendedName>
</protein>
<feature type="transmembrane region" description="Helical" evidence="1">
    <location>
        <begin position="76"/>
        <end position="94"/>
    </location>
</feature>
<feature type="transmembrane region" description="Helical" evidence="1">
    <location>
        <begin position="429"/>
        <end position="446"/>
    </location>
</feature>
<gene>
    <name evidence="2" type="ORF">GGR12_003013</name>
</gene>
<evidence type="ECO:0000256" key="1">
    <source>
        <dbReference type="SAM" id="Phobius"/>
    </source>
</evidence>
<dbReference type="AlphaFoldDB" id="A0A7W6NRF8"/>
<comment type="caution">
    <text evidence="2">The sequence shown here is derived from an EMBL/GenBank/DDBJ whole genome shotgun (WGS) entry which is preliminary data.</text>
</comment>
<accession>A0A7W6NRF8</accession>
<dbReference type="RefSeq" id="WP_183205314.1">
    <property type="nucleotide sequence ID" value="NZ_BAAAER010000003.1"/>
</dbReference>
<keyword evidence="1" id="KW-0472">Membrane</keyword>
<feature type="transmembrane region" description="Helical" evidence="1">
    <location>
        <begin position="33"/>
        <end position="55"/>
    </location>
</feature>
<evidence type="ECO:0000313" key="2">
    <source>
        <dbReference type="EMBL" id="MBB4084125.1"/>
    </source>
</evidence>
<proteinExistence type="predicted"/>
<feature type="transmembrane region" description="Helical" evidence="1">
    <location>
        <begin position="233"/>
        <end position="255"/>
    </location>
</feature>
<name>A0A7W6NRF8_9CAUL</name>
<organism evidence="2 3">
    <name type="scientific">Brevundimonas lenta</name>
    <dbReference type="NCBI Taxonomy" id="424796"/>
    <lineage>
        <taxon>Bacteria</taxon>
        <taxon>Pseudomonadati</taxon>
        <taxon>Pseudomonadota</taxon>
        <taxon>Alphaproteobacteria</taxon>
        <taxon>Caulobacterales</taxon>
        <taxon>Caulobacteraceae</taxon>
        <taxon>Brevundimonas</taxon>
    </lineage>
</organism>
<feature type="transmembrane region" description="Helical" evidence="1">
    <location>
        <begin position="403"/>
        <end position="423"/>
    </location>
</feature>
<feature type="transmembrane region" description="Helical" evidence="1">
    <location>
        <begin position="286"/>
        <end position="307"/>
    </location>
</feature>
<evidence type="ECO:0008006" key="4">
    <source>
        <dbReference type="Google" id="ProtNLM"/>
    </source>
</evidence>
<sequence length="471" mass="52112">MKFHPAVLMLLTWASAYVLFFVLPFTLEGRYMSLYGSLIQAVFLGTFCAGALVASRPSHQYPRNPAATTDFRMSDRLLMVGCSIAIGVLAIDMFESGNLLDLAASYAQRSDRATDLLRGAASDSSIWFQIGFLFYPAGYVYTVREIAFRPRPAPWRIALFGMAPSVMAALAMGGRGPLFFLIVFAVYAYALRRQVFPKAQKPVRRVGVRHGHAPARAAGPPMRKGRSPFRFGPGFKIAMGIVGTIFMIYFVQVFITRADGIGGVEMMFGAVGQRWGVSFNGHFSNVFYSLLGVEGTYMVFVFAWYWLQGIVMSNQIFTDYNGPMLLGTYGIDLVSAAMRRINGEFVADGFDRLLRMNVYGFVPSAFGSLYVDFKFFGLLPCFAWGWLTGVVYRNVKHGVDPRWLLLVPFVSVGIVMSLNNTPIGLSNGLMLHIWLLGAFFLSRPALRRQAAHGMAPVRPTGEPAGVLARRA</sequence>
<feature type="transmembrane region" description="Helical" evidence="1">
    <location>
        <begin position="7"/>
        <end position="27"/>
    </location>
</feature>
<dbReference type="NCBIfam" id="TIGR04370">
    <property type="entry name" value="glyco_rpt_poly"/>
    <property type="match status" value="1"/>
</dbReference>
<keyword evidence="1" id="KW-1133">Transmembrane helix</keyword>
<evidence type="ECO:0000313" key="3">
    <source>
        <dbReference type="Proteomes" id="UP000529946"/>
    </source>
</evidence>
<dbReference type="EMBL" id="JACIDM010000003">
    <property type="protein sequence ID" value="MBB4084125.1"/>
    <property type="molecule type" value="Genomic_DNA"/>
</dbReference>